<dbReference type="Proteomes" id="UP000239898">
    <property type="component" value="Unassembled WGS sequence"/>
</dbReference>
<keyword evidence="2" id="KW-0012">Acyltransferase</keyword>
<proteinExistence type="predicted"/>
<dbReference type="PANTHER" id="PTHR43800">
    <property type="entry name" value="PEPTIDYL-LYSINE N-ACETYLTRANSFERASE YJAB"/>
    <property type="match status" value="1"/>
</dbReference>
<reference evidence="4 5" key="1">
    <citation type="submission" date="2016-08" db="EMBL/GenBank/DDBJ databases">
        <title>Evolution of the type three secretion system and type three effector repertoires in Xanthomonas.</title>
        <authorList>
            <person name="Merda D."/>
            <person name="Briand M."/>
            <person name="Bosis E."/>
            <person name="Rousseau C."/>
            <person name="Portier P."/>
            <person name="Jacques M.-A."/>
            <person name="Fischer-Le Saux M."/>
        </authorList>
    </citation>
    <scope>NUCLEOTIDE SEQUENCE [LARGE SCALE GENOMIC DNA]</scope>
    <source>
        <strain evidence="4 5">CFBP 4691</strain>
    </source>
</reference>
<keyword evidence="5" id="KW-1185">Reference proteome</keyword>
<protein>
    <recommendedName>
        <fullName evidence="3">N-acetyltransferase domain-containing protein</fullName>
    </recommendedName>
</protein>
<dbReference type="GO" id="GO:0016747">
    <property type="term" value="F:acyltransferase activity, transferring groups other than amino-acyl groups"/>
    <property type="evidence" value="ECO:0007669"/>
    <property type="project" value="InterPro"/>
</dbReference>
<evidence type="ECO:0000256" key="1">
    <source>
        <dbReference type="ARBA" id="ARBA00022679"/>
    </source>
</evidence>
<dbReference type="Pfam" id="PF00583">
    <property type="entry name" value="Acetyltransf_1"/>
    <property type="match status" value="1"/>
</dbReference>
<gene>
    <name evidence="4" type="ORF">XthCFBP4691_03050</name>
</gene>
<evidence type="ECO:0000313" key="5">
    <source>
        <dbReference type="Proteomes" id="UP000239898"/>
    </source>
</evidence>
<dbReference type="OrthoDB" id="5525374at2"/>
<sequence>MALRHEDAQDLPALRDMFRQQRWGEFAAMPWDDAAKAALLDQQFDAQRRDYTRRHPDARLLVLTEYAQVVGRLYLAPDTDGTVRILDIALRAACRGQGIGRALIGAVQVQARRVRLQVYKDNPAAALYRQLGFRAVADTGVAWQMQWDQPDAVPVS</sequence>
<dbReference type="CDD" id="cd04301">
    <property type="entry name" value="NAT_SF"/>
    <property type="match status" value="1"/>
</dbReference>
<dbReference type="Gene3D" id="3.40.630.30">
    <property type="match status" value="1"/>
</dbReference>
<organism evidence="4 5">
    <name type="scientific">Xanthomonas theicola</name>
    <dbReference type="NCBI Taxonomy" id="56464"/>
    <lineage>
        <taxon>Bacteria</taxon>
        <taxon>Pseudomonadati</taxon>
        <taxon>Pseudomonadota</taxon>
        <taxon>Gammaproteobacteria</taxon>
        <taxon>Lysobacterales</taxon>
        <taxon>Lysobacteraceae</taxon>
        <taxon>Xanthomonas</taxon>
    </lineage>
</organism>
<dbReference type="PROSITE" id="PS51186">
    <property type="entry name" value="GNAT"/>
    <property type="match status" value="1"/>
</dbReference>
<dbReference type="EMBL" id="MIGX01000007">
    <property type="protein sequence ID" value="PPT92671.1"/>
    <property type="molecule type" value="Genomic_DNA"/>
</dbReference>
<accession>A0A2S6ZK82</accession>
<dbReference type="InterPro" id="IPR000182">
    <property type="entry name" value="GNAT_dom"/>
</dbReference>
<name>A0A2S6ZK82_9XANT</name>
<comment type="caution">
    <text evidence="4">The sequence shown here is derived from an EMBL/GenBank/DDBJ whole genome shotgun (WGS) entry which is preliminary data.</text>
</comment>
<dbReference type="SUPFAM" id="SSF55729">
    <property type="entry name" value="Acyl-CoA N-acyltransferases (Nat)"/>
    <property type="match status" value="1"/>
</dbReference>
<evidence type="ECO:0000259" key="3">
    <source>
        <dbReference type="PROSITE" id="PS51186"/>
    </source>
</evidence>
<evidence type="ECO:0000313" key="4">
    <source>
        <dbReference type="EMBL" id="PPT92671.1"/>
    </source>
</evidence>
<dbReference type="AlphaFoldDB" id="A0A2S6ZK82"/>
<dbReference type="PANTHER" id="PTHR43800:SF1">
    <property type="entry name" value="PEPTIDYL-LYSINE N-ACETYLTRANSFERASE YJAB"/>
    <property type="match status" value="1"/>
</dbReference>
<feature type="domain" description="N-acetyltransferase" evidence="3">
    <location>
        <begin position="1"/>
        <end position="150"/>
    </location>
</feature>
<evidence type="ECO:0000256" key="2">
    <source>
        <dbReference type="ARBA" id="ARBA00023315"/>
    </source>
</evidence>
<keyword evidence="1" id="KW-0808">Transferase</keyword>
<dbReference type="InterPro" id="IPR016181">
    <property type="entry name" value="Acyl_CoA_acyltransferase"/>
</dbReference>